<dbReference type="PATRIC" id="fig|148814.10.peg.914"/>
<accession>A0A087EPA6</accession>
<dbReference type="AlphaFoldDB" id="A0A087EPA6"/>
<evidence type="ECO:0000313" key="12">
    <source>
        <dbReference type="Proteomes" id="UP000067203"/>
    </source>
</evidence>
<dbReference type="PRINTS" id="PR00050">
    <property type="entry name" value="COLDSHOCK"/>
</dbReference>
<dbReference type="GeneID" id="66349050"/>
<dbReference type="Proteomes" id="UP000037778">
    <property type="component" value="Unassembled WGS sequence"/>
</dbReference>
<evidence type="ECO:0000259" key="3">
    <source>
        <dbReference type="PROSITE" id="PS51857"/>
    </source>
</evidence>
<dbReference type="STRING" id="148814.APS55_05550"/>
<feature type="domain" description="CSD" evidence="3">
    <location>
        <begin position="1"/>
        <end position="65"/>
    </location>
</feature>
<dbReference type="Proteomes" id="UP000186588">
    <property type="component" value="Unassembled WGS sequence"/>
</dbReference>
<dbReference type="RefSeq" id="WP_034531780.1">
    <property type="nucleotide sequence ID" value="NZ_BAABVW010000105.1"/>
</dbReference>
<dbReference type="Pfam" id="PF00313">
    <property type="entry name" value="CSD"/>
    <property type="match status" value="1"/>
</dbReference>
<dbReference type="Proteomes" id="UP000037749">
    <property type="component" value="Unassembled WGS sequence"/>
</dbReference>
<dbReference type="EMBL" id="JXCZ01000022">
    <property type="protein sequence ID" value="KOY79012.1"/>
    <property type="molecule type" value="Genomic_DNA"/>
</dbReference>
<dbReference type="EMBL" id="CP012920">
    <property type="protein sequence ID" value="ALJ31696.1"/>
    <property type="molecule type" value="Genomic_DNA"/>
</dbReference>
<dbReference type="EMBL" id="JXDF01000017">
    <property type="protein sequence ID" value="KPN82252.1"/>
    <property type="molecule type" value="Genomic_DNA"/>
</dbReference>
<comment type="subcellular location">
    <subcellularLocation>
        <location evidence="1">Cytoplasm</location>
    </subcellularLocation>
</comment>
<evidence type="ECO:0000313" key="11">
    <source>
        <dbReference type="Proteomes" id="UP000050269"/>
    </source>
</evidence>
<dbReference type="KEGG" id="lku:APS55_05550"/>
<reference evidence="12" key="2">
    <citation type="submission" date="2015-10" db="EMBL/GenBank/DDBJ databases">
        <title>Bioinformatic analysis of the first complete genome sequence of Lactobacillus kunkeei strain MP2, an Apis mellifera gut isolate.</title>
        <authorList>
            <person name="Asenjo F."/>
            <person name="Olmos A."/>
            <person name="Henriquez-Piskulich P."/>
            <person name="Aldea P."/>
            <person name="Ugalde J.A."/>
            <person name="Trombert A.N."/>
        </authorList>
    </citation>
    <scope>NUCLEOTIDE SEQUENCE [LARGE SCALE GENOMIC DNA]</scope>
    <source>
        <strain evidence="12">MP2</strain>
    </source>
</reference>
<dbReference type="SUPFAM" id="SSF50249">
    <property type="entry name" value="Nucleic acid-binding proteins"/>
    <property type="match status" value="1"/>
</dbReference>
<reference evidence="9 10" key="1">
    <citation type="journal article" date="2015" name="Genome Biol. Evol.">
        <title>Functionally Structured Genomes in Lactobacillus kunkeei Colonizing the Honey Crop and Food Products of Honeybees and Stingless Bees.</title>
        <authorList>
            <person name="Tamarit D."/>
            <person name="Ellegaard K.M."/>
            <person name="Wikander J."/>
            <person name="Olofsson T."/>
            <person name="Vasquez A."/>
            <person name="Andersson S.G."/>
        </authorList>
    </citation>
    <scope>NUCLEOTIDE SEQUENCE [LARGE SCALE GENOMIC DNA]</scope>
    <source>
        <strain evidence="6 10">LAko</strain>
        <strain evidence="7 9">LAla</strain>
        <strain evidence="8 11">LMbo</strain>
    </source>
</reference>
<dbReference type="InterPro" id="IPR012340">
    <property type="entry name" value="NA-bd_OB-fold"/>
</dbReference>
<dbReference type="GO" id="GO:0005737">
    <property type="term" value="C:cytoplasm"/>
    <property type="evidence" value="ECO:0007669"/>
    <property type="project" value="UniProtKB-SubCell"/>
</dbReference>
<keyword evidence="10" id="KW-1185">Reference proteome</keyword>
<dbReference type="eggNOG" id="COG1278">
    <property type="taxonomic scope" value="Bacteria"/>
</dbReference>
<reference evidence="4 12" key="3">
    <citation type="journal article" date="2016" name="PeerJ">
        <title>Genome sequencing and analysis of the first complete genome of Lactobacillus kunkeei strain MP2, an Apis mellifera gut isolate.</title>
        <authorList>
            <person name="Asenjo F."/>
            <person name="Olmos A."/>
            <person name="Henriquez-Piskulich P."/>
            <person name="Polanco V."/>
            <person name="Aldea P."/>
            <person name="Ugalde J.A."/>
            <person name="Trombert A.N."/>
        </authorList>
    </citation>
    <scope>NUCLEOTIDE SEQUENCE [LARGE SCALE GENOMIC DNA]</scope>
    <source>
        <strain evidence="4 12">MP2</strain>
    </source>
</reference>
<dbReference type="SMART" id="SM00357">
    <property type="entry name" value="CSP"/>
    <property type="match status" value="1"/>
</dbReference>
<organism evidence="6 10">
    <name type="scientific">Apilactobacillus kunkeei</name>
    <dbReference type="NCBI Taxonomy" id="148814"/>
    <lineage>
        <taxon>Bacteria</taxon>
        <taxon>Bacillati</taxon>
        <taxon>Bacillota</taxon>
        <taxon>Bacilli</taxon>
        <taxon>Lactobacillales</taxon>
        <taxon>Lactobacillaceae</taxon>
        <taxon>Apilactobacillus</taxon>
    </lineage>
</organism>
<evidence type="ECO:0000313" key="10">
    <source>
        <dbReference type="Proteomes" id="UP000037778"/>
    </source>
</evidence>
<dbReference type="PROSITE" id="PS51857">
    <property type="entry name" value="CSD_2"/>
    <property type="match status" value="1"/>
</dbReference>
<evidence type="ECO:0000256" key="2">
    <source>
        <dbReference type="ARBA" id="ARBA00022490"/>
    </source>
</evidence>
<dbReference type="Proteomes" id="UP000050269">
    <property type="component" value="Unassembled WGS sequence"/>
</dbReference>
<gene>
    <name evidence="5" type="primary">csp_1</name>
    <name evidence="4" type="ORF">APS55_05550</name>
    <name evidence="5" type="ORF">FF306_00239</name>
    <name evidence="6" type="ORF">RZ71_08470</name>
    <name evidence="7" type="ORF">RZ72_13820</name>
    <name evidence="8" type="ORF">RZ78_13650</name>
</gene>
<proteinExistence type="predicted"/>
<evidence type="ECO:0000256" key="1">
    <source>
        <dbReference type="ARBA" id="ARBA00004496"/>
    </source>
</evidence>
<dbReference type="EMBL" id="JXCY01000006">
    <property type="protein sequence ID" value="KOY76396.1"/>
    <property type="molecule type" value="Genomic_DNA"/>
</dbReference>
<evidence type="ECO:0000313" key="6">
    <source>
        <dbReference type="EMBL" id="KOY76396.1"/>
    </source>
</evidence>
<dbReference type="Gene3D" id="2.40.50.140">
    <property type="entry name" value="Nucleic acid-binding proteins"/>
    <property type="match status" value="1"/>
</dbReference>
<dbReference type="PIRSF" id="PIRSF002599">
    <property type="entry name" value="Cold_shock_A"/>
    <property type="match status" value="1"/>
</dbReference>
<dbReference type="Proteomes" id="UP000067203">
    <property type="component" value="Chromosome"/>
</dbReference>
<protein>
    <submittedName>
        <fullName evidence="5 6">Cold shock protein</fullName>
    </submittedName>
</protein>
<dbReference type="InterPro" id="IPR002059">
    <property type="entry name" value="CSP_DNA-bd"/>
</dbReference>
<reference evidence="5 13" key="4">
    <citation type="journal article" date="2016" name="Syst. Appl. Microbiol.">
        <title>Genomic characterization of a fructophilic bee symbiont Lactobacillus kunkeei reveals its niche-specific adaptation.</title>
        <authorList>
            <person name="Maeno S."/>
            <person name="Tanizawa Y."/>
            <person name="Kanesaki Y."/>
            <person name="Kubota E."/>
            <person name="Kumar H."/>
            <person name="Dicks L."/>
            <person name="Salminen S."/>
            <person name="Nakagawa J."/>
            <person name="Arita M."/>
            <person name="Endo A."/>
        </authorList>
    </citation>
    <scope>NUCLEOTIDE SEQUENCE [LARGE SCALE GENOMIC DNA]</scope>
    <source>
        <strain evidence="5 13">FF30-6</strain>
    </source>
</reference>
<dbReference type="InterPro" id="IPR012156">
    <property type="entry name" value="Cold_shock_CspA"/>
</dbReference>
<evidence type="ECO:0000313" key="9">
    <source>
        <dbReference type="Proteomes" id="UP000037749"/>
    </source>
</evidence>
<evidence type="ECO:0000313" key="4">
    <source>
        <dbReference type="EMBL" id="ALJ31696.1"/>
    </source>
</evidence>
<dbReference type="EMBL" id="BDDX01000001">
    <property type="protein sequence ID" value="GAT90145.1"/>
    <property type="molecule type" value="Genomic_DNA"/>
</dbReference>
<keyword evidence="2" id="KW-0963">Cytoplasm</keyword>
<evidence type="ECO:0000313" key="7">
    <source>
        <dbReference type="EMBL" id="KOY79012.1"/>
    </source>
</evidence>
<dbReference type="OrthoDB" id="9805039at2"/>
<name>A0A087EPA6_9LACO</name>
<dbReference type="InterPro" id="IPR011129">
    <property type="entry name" value="CSD"/>
</dbReference>
<sequence>MIKGKVNNFNPDHDFGFLKGEDKNKVFFHGSAVENKTRNEIEIGQQVEYQIAQGMKGPQAVKIRVID</sequence>
<evidence type="ECO:0000313" key="5">
    <source>
        <dbReference type="EMBL" id="GAT90145.1"/>
    </source>
</evidence>
<dbReference type="GO" id="GO:0003676">
    <property type="term" value="F:nucleic acid binding"/>
    <property type="evidence" value="ECO:0007669"/>
    <property type="project" value="InterPro"/>
</dbReference>
<evidence type="ECO:0000313" key="8">
    <source>
        <dbReference type="EMBL" id="KPN82252.1"/>
    </source>
</evidence>
<evidence type="ECO:0000313" key="13">
    <source>
        <dbReference type="Proteomes" id="UP000186588"/>
    </source>
</evidence>